<proteinExistence type="predicted"/>
<evidence type="ECO:0000256" key="1">
    <source>
        <dbReference type="SAM" id="Phobius"/>
    </source>
</evidence>
<evidence type="ECO:0000313" key="2">
    <source>
        <dbReference type="EMBL" id="GAA2844726.1"/>
    </source>
</evidence>
<dbReference type="EMBL" id="BAAAVI010000001">
    <property type="protein sequence ID" value="GAA2844726.1"/>
    <property type="molecule type" value="Genomic_DNA"/>
</dbReference>
<feature type="transmembrane region" description="Helical" evidence="1">
    <location>
        <begin position="90"/>
        <end position="114"/>
    </location>
</feature>
<keyword evidence="1" id="KW-0472">Membrane</keyword>
<dbReference type="Proteomes" id="UP001500831">
    <property type="component" value="Unassembled WGS sequence"/>
</dbReference>
<keyword evidence="1" id="KW-1133">Transmembrane helix</keyword>
<feature type="transmembrane region" description="Helical" evidence="1">
    <location>
        <begin position="49"/>
        <end position="69"/>
    </location>
</feature>
<keyword evidence="3" id="KW-1185">Reference proteome</keyword>
<evidence type="ECO:0000313" key="3">
    <source>
        <dbReference type="Proteomes" id="UP001500831"/>
    </source>
</evidence>
<organism evidence="2 3">
    <name type="scientific">Streptosporangium fragile</name>
    <dbReference type="NCBI Taxonomy" id="46186"/>
    <lineage>
        <taxon>Bacteria</taxon>
        <taxon>Bacillati</taxon>
        <taxon>Actinomycetota</taxon>
        <taxon>Actinomycetes</taxon>
        <taxon>Streptosporangiales</taxon>
        <taxon>Streptosporangiaceae</taxon>
        <taxon>Streptosporangium</taxon>
    </lineage>
</organism>
<sequence>MTGDKRRDLIVFSAVTYGLAWLVALPLWLRGEQPGSPFESPLSSVLTSFALMVLPTVGVLVVWLLNRGTGHPWDWRRKTGLTWGPDKRRTLLLIGLAWVGTPLVVIAAVAATLLRRWPVHDVGAIPGATGVAERHS</sequence>
<evidence type="ECO:0008006" key="4">
    <source>
        <dbReference type="Google" id="ProtNLM"/>
    </source>
</evidence>
<reference evidence="2 3" key="1">
    <citation type="journal article" date="2019" name="Int. J. Syst. Evol. Microbiol.">
        <title>The Global Catalogue of Microorganisms (GCM) 10K type strain sequencing project: providing services to taxonomists for standard genome sequencing and annotation.</title>
        <authorList>
            <consortium name="The Broad Institute Genomics Platform"/>
            <consortium name="The Broad Institute Genome Sequencing Center for Infectious Disease"/>
            <person name="Wu L."/>
            <person name="Ma J."/>
        </authorList>
    </citation>
    <scope>NUCLEOTIDE SEQUENCE [LARGE SCALE GENOMIC DNA]</scope>
    <source>
        <strain evidence="2 3">JCM 6242</strain>
    </source>
</reference>
<feature type="transmembrane region" description="Helical" evidence="1">
    <location>
        <begin position="9"/>
        <end position="29"/>
    </location>
</feature>
<accession>A0ABN3VNN9</accession>
<dbReference type="RefSeq" id="WP_344966574.1">
    <property type="nucleotide sequence ID" value="NZ_BAAAVI010000001.1"/>
</dbReference>
<protein>
    <recommendedName>
        <fullName evidence="4">Integral membrane protein</fullName>
    </recommendedName>
</protein>
<name>A0ABN3VNN9_9ACTN</name>
<keyword evidence="1" id="KW-0812">Transmembrane</keyword>
<comment type="caution">
    <text evidence="2">The sequence shown here is derived from an EMBL/GenBank/DDBJ whole genome shotgun (WGS) entry which is preliminary data.</text>
</comment>
<gene>
    <name evidence="2" type="ORF">GCM10010517_00980</name>
</gene>